<dbReference type="InterPro" id="IPR057495">
    <property type="entry name" value="AAA_lid_BCS1"/>
</dbReference>
<keyword evidence="3" id="KW-0067">ATP-binding</keyword>
<evidence type="ECO:0000256" key="3">
    <source>
        <dbReference type="ARBA" id="ARBA00022840"/>
    </source>
</evidence>
<evidence type="ECO:0000256" key="4">
    <source>
        <dbReference type="SAM" id="MobiDB-lite"/>
    </source>
</evidence>
<proteinExistence type="inferred from homology"/>
<keyword evidence="2" id="KW-0547">Nucleotide-binding</keyword>
<accession>A0ABQ6MME3</accession>
<dbReference type="Proteomes" id="UP001165060">
    <property type="component" value="Unassembled WGS sequence"/>
</dbReference>
<feature type="compositionally biased region" description="Basic and acidic residues" evidence="4">
    <location>
        <begin position="1"/>
        <end position="10"/>
    </location>
</feature>
<feature type="region of interest" description="Disordered" evidence="4">
    <location>
        <begin position="1"/>
        <end position="21"/>
    </location>
</feature>
<feature type="region of interest" description="Disordered" evidence="4">
    <location>
        <begin position="449"/>
        <end position="506"/>
    </location>
</feature>
<dbReference type="InterPro" id="IPR050747">
    <property type="entry name" value="Mitochondrial_chaperone_BCS1"/>
</dbReference>
<dbReference type="Pfam" id="PF00004">
    <property type="entry name" value="AAA"/>
    <property type="match status" value="1"/>
</dbReference>
<protein>
    <recommendedName>
        <fullName evidence="5">AAA+ ATPase domain-containing protein</fullName>
    </recommendedName>
</protein>
<name>A0ABQ6MME3_9STRA</name>
<feature type="domain" description="AAA+ ATPase" evidence="5">
    <location>
        <begin position="248"/>
        <end position="377"/>
    </location>
</feature>
<dbReference type="PANTHER" id="PTHR23070">
    <property type="entry name" value="BCS1 AAA-TYPE ATPASE"/>
    <property type="match status" value="1"/>
</dbReference>
<evidence type="ECO:0000256" key="1">
    <source>
        <dbReference type="ARBA" id="ARBA00007448"/>
    </source>
</evidence>
<dbReference type="InterPro" id="IPR003959">
    <property type="entry name" value="ATPase_AAA_core"/>
</dbReference>
<dbReference type="InterPro" id="IPR003593">
    <property type="entry name" value="AAA+_ATPase"/>
</dbReference>
<feature type="compositionally biased region" description="Acidic residues" evidence="4">
    <location>
        <begin position="463"/>
        <end position="482"/>
    </location>
</feature>
<gene>
    <name evidence="6" type="ORF">TeGR_g12377</name>
</gene>
<organism evidence="6 7">
    <name type="scientific">Tetraparma gracilis</name>
    <dbReference type="NCBI Taxonomy" id="2962635"/>
    <lineage>
        <taxon>Eukaryota</taxon>
        <taxon>Sar</taxon>
        <taxon>Stramenopiles</taxon>
        <taxon>Ochrophyta</taxon>
        <taxon>Bolidophyceae</taxon>
        <taxon>Parmales</taxon>
        <taxon>Triparmaceae</taxon>
        <taxon>Tetraparma</taxon>
    </lineage>
</organism>
<evidence type="ECO:0000313" key="7">
    <source>
        <dbReference type="Proteomes" id="UP001165060"/>
    </source>
</evidence>
<comment type="similarity">
    <text evidence="1">Belongs to the AAA ATPase family. BCS1 subfamily.</text>
</comment>
<evidence type="ECO:0000259" key="5">
    <source>
        <dbReference type="SMART" id="SM00382"/>
    </source>
</evidence>
<comment type="caution">
    <text evidence="6">The sequence shown here is derived from an EMBL/GenBank/DDBJ whole genome shotgun (WGS) entry which is preliminary data.</text>
</comment>
<feature type="compositionally biased region" description="Basic and acidic residues" evidence="4">
    <location>
        <begin position="449"/>
        <end position="462"/>
    </location>
</feature>
<dbReference type="SUPFAM" id="SSF52540">
    <property type="entry name" value="P-loop containing nucleoside triphosphate hydrolases"/>
    <property type="match status" value="1"/>
</dbReference>
<dbReference type="Pfam" id="PF25426">
    <property type="entry name" value="AAA_lid_BCS1"/>
    <property type="match status" value="1"/>
</dbReference>
<dbReference type="InterPro" id="IPR027417">
    <property type="entry name" value="P-loop_NTPase"/>
</dbReference>
<dbReference type="EMBL" id="BRYB01000362">
    <property type="protein sequence ID" value="GMI28531.1"/>
    <property type="molecule type" value="Genomic_DNA"/>
</dbReference>
<dbReference type="Gene3D" id="3.40.50.300">
    <property type="entry name" value="P-loop containing nucleotide triphosphate hydrolases"/>
    <property type="match status" value="1"/>
</dbReference>
<reference evidence="6 7" key="1">
    <citation type="journal article" date="2023" name="Commun. Biol.">
        <title>Genome analysis of Parmales, the sister group of diatoms, reveals the evolutionary specialization of diatoms from phago-mixotrophs to photoautotrophs.</title>
        <authorList>
            <person name="Ban H."/>
            <person name="Sato S."/>
            <person name="Yoshikawa S."/>
            <person name="Yamada K."/>
            <person name="Nakamura Y."/>
            <person name="Ichinomiya M."/>
            <person name="Sato N."/>
            <person name="Blanc-Mathieu R."/>
            <person name="Endo H."/>
            <person name="Kuwata A."/>
            <person name="Ogata H."/>
        </authorList>
    </citation>
    <scope>NUCLEOTIDE SEQUENCE [LARGE SCALE GENOMIC DNA]</scope>
</reference>
<keyword evidence="7" id="KW-1185">Reference proteome</keyword>
<dbReference type="SMART" id="SM00382">
    <property type="entry name" value="AAA"/>
    <property type="match status" value="1"/>
</dbReference>
<sequence length="540" mass="59006">MQTADEKKTGDSWTLAPTPSDPTVMVRAAPLSSTSTSALLSHLNRPSDYLSAASYCEFTAANPLYDLLLTYLSEPESIVSGVNSFLPEKTSSSAAQKKCCGKSPSNPNGDCKPTRTSMGVGLGILTLRHEDTDFHIVHEALDHVVATDCEGATFYKHLVIVSPTGASDKIQNLCDMLIEREEKLEPNKIKLFHWHVRHQYWRRKAVIAGRHLDSVILPEKTKTKLLADVDDFLSDETKEFYASHGVPWRRSYLFHGAPGAGKTSLVQALATQTKRSICFMQPTHPEMTDEDLQSGVSSAPANSIIVLEDIDSLFTQSRDNRNSKSALTFTGLLNALDGVGSASGQIIVLTTNFREKLDAALIRNGRVDVQIEFSTVDESQCEGMFLAYYAGEEDCAKRFAKELVKGLKERGEGVASAALQHFFVQNRNSTAEQCCKNVDMVWEEIKSRKEEAEKGGGKKKEGEEEDEEEEDEEEEEGEGEGEGGDRGGGRGRGGGGQGDDKPPGWDVDSLIKMSLVTGNLALVSATAMVLCSALKAYHKQ</sequence>
<evidence type="ECO:0000256" key="2">
    <source>
        <dbReference type="ARBA" id="ARBA00022741"/>
    </source>
</evidence>
<evidence type="ECO:0000313" key="6">
    <source>
        <dbReference type="EMBL" id="GMI28531.1"/>
    </source>
</evidence>